<dbReference type="GO" id="GO:0016020">
    <property type="term" value="C:membrane"/>
    <property type="evidence" value="ECO:0007669"/>
    <property type="project" value="UniProtKB-SubCell"/>
</dbReference>
<keyword evidence="4 6" id="KW-1133">Transmembrane helix</keyword>
<proteinExistence type="inferred from homology"/>
<feature type="transmembrane region" description="Helical" evidence="6">
    <location>
        <begin position="100"/>
        <end position="123"/>
    </location>
</feature>
<dbReference type="InterPro" id="IPR030184">
    <property type="entry name" value="WAT1-related"/>
</dbReference>
<evidence type="ECO:0000256" key="7">
    <source>
        <dbReference type="SAM" id="MobiDB-lite"/>
    </source>
</evidence>
<dbReference type="Gramene" id="C.cajan_11335.t">
    <property type="protein sequence ID" value="C.cajan_11335.t"/>
    <property type="gene ID" value="C.cajan_11335"/>
</dbReference>
<evidence type="ECO:0000256" key="6">
    <source>
        <dbReference type="RuleBase" id="RU363077"/>
    </source>
</evidence>
<feature type="transmembrane region" description="Helical" evidence="6">
    <location>
        <begin position="250"/>
        <end position="271"/>
    </location>
</feature>
<dbReference type="OrthoDB" id="1728340at2759"/>
<accession>A0A151TEH1</accession>
<evidence type="ECO:0000256" key="1">
    <source>
        <dbReference type="ARBA" id="ARBA00004141"/>
    </source>
</evidence>
<evidence type="ECO:0000256" key="3">
    <source>
        <dbReference type="ARBA" id="ARBA00022692"/>
    </source>
</evidence>
<evidence type="ECO:0000313" key="10">
    <source>
        <dbReference type="Proteomes" id="UP000075243"/>
    </source>
</evidence>
<dbReference type="EMBL" id="CM003608">
    <property type="protein sequence ID" value="KYP65428.1"/>
    <property type="molecule type" value="Genomic_DNA"/>
</dbReference>
<dbReference type="InterPro" id="IPR000620">
    <property type="entry name" value="EamA_dom"/>
</dbReference>
<feature type="transmembrane region" description="Helical" evidence="6">
    <location>
        <begin position="74"/>
        <end position="94"/>
    </location>
</feature>
<feature type="region of interest" description="Disordered" evidence="7">
    <location>
        <begin position="333"/>
        <end position="368"/>
    </location>
</feature>
<keyword evidence="5 6" id="KW-0472">Membrane</keyword>
<name>A0A151TEH1_CAJCA</name>
<dbReference type="SUPFAM" id="SSF103481">
    <property type="entry name" value="Multidrug resistance efflux transporter EmrE"/>
    <property type="match status" value="2"/>
</dbReference>
<evidence type="ECO:0000256" key="5">
    <source>
        <dbReference type="ARBA" id="ARBA00023136"/>
    </source>
</evidence>
<feature type="transmembrane region" description="Helical" evidence="6">
    <location>
        <begin position="278"/>
        <end position="297"/>
    </location>
</feature>
<organism evidence="9 10">
    <name type="scientific">Cajanus cajan</name>
    <name type="common">Pigeon pea</name>
    <name type="synonym">Cajanus indicus</name>
    <dbReference type="NCBI Taxonomy" id="3821"/>
    <lineage>
        <taxon>Eukaryota</taxon>
        <taxon>Viridiplantae</taxon>
        <taxon>Streptophyta</taxon>
        <taxon>Embryophyta</taxon>
        <taxon>Tracheophyta</taxon>
        <taxon>Spermatophyta</taxon>
        <taxon>Magnoliopsida</taxon>
        <taxon>eudicotyledons</taxon>
        <taxon>Gunneridae</taxon>
        <taxon>Pentapetalae</taxon>
        <taxon>rosids</taxon>
        <taxon>fabids</taxon>
        <taxon>Fabales</taxon>
        <taxon>Fabaceae</taxon>
        <taxon>Papilionoideae</taxon>
        <taxon>50 kb inversion clade</taxon>
        <taxon>NPAAA clade</taxon>
        <taxon>indigoferoid/millettioid clade</taxon>
        <taxon>Phaseoleae</taxon>
        <taxon>Cajanus</taxon>
    </lineage>
</organism>
<evidence type="ECO:0000256" key="2">
    <source>
        <dbReference type="ARBA" id="ARBA00007635"/>
    </source>
</evidence>
<dbReference type="GO" id="GO:0022857">
    <property type="term" value="F:transmembrane transporter activity"/>
    <property type="evidence" value="ECO:0007669"/>
    <property type="project" value="InterPro"/>
</dbReference>
<dbReference type="Proteomes" id="UP000075243">
    <property type="component" value="Chromosome 6"/>
</dbReference>
<feature type="transmembrane region" description="Helical" evidence="6">
    <location>
        <begin position="12"/>
        <end position="30"/>
    </location>
</feature>
<feature type="transmembrane region" description="Helical" evidence="6">
    <location>
        <begin position="303"/>
        <end position="322"/>
    </location>
</feature>
<feature type="transmembrane region" description="Helical" evidence="6">
    <location>
        <begin position="182"/>
        <end position="202"/>
    </location>
</feature>
<comment type="subcellular location">
    <subcellularLocation>
        <location evidence="1 6">Membrane</location>
        <topology evidence="1 6">Multi-pass membrane protein</topology>
    </subcellularLocation>
</comment>
<evidence type="ECO:0000259" key="8">
    <source>
        <dbReference type="Pfam" id="PF00892"/>
    </source>
</evidence>
<feature type="domain" description="EamA" evidence="8">
    <location>
        <begin position="12"/>
        <end position="151"/>
    </location>
</feature>
<gene>
    <name evidence="9" type="ORF">KK1_011663</name>
</gene>
<feature type="transmembrane region" description="Helical" evidence="6">
    <location>
        <begin position="42"/>
        <end position="62"/>
    </location>
</feature>
<protein>
    <recommendedName>
        <fullName evidence="6">WAT1-related protein</fullName>
    </recommendedName>
</protein>
<feature type="transmembrane region" description="Helical" evidence="6">
    <location>
        <begin position="135"/>
        <end position="153"/>
    </location>
</feature>
<feature type="transmembrane region" description="Helical" evidence="6">
    <location>
        <begin position="214"/>
        <end position="235"/>
    </location>
</feature>
<dbReference type="OMA" id="WWYSARQ"/>
<comment type="similarity">
    <text evidence="2 6">Belongs to the drug/metabolite transporter (DMT) superfamily. Plant drug/metabolite exporter (P-DME) (TC 2.A.7.4) family.</text>
</comment>
<dbReference type="InterPro" id="IPR037185">
    <property type="entry name" value="EmrE-like"/>
</dbReference>
<evidence type="ECO:0000313" key="9">
    <source>
        <dbReference type="EMBL" id="KYP65428.1"/>
    </source>
</evidence>
<evidence type="ECO:0000256" key="4">
    <source>
        <dbReference type="ARBA" id="ARBA00022989"/>
    </source>
</evidence>
<dbReference type="PANTHER" id="PTHR31218">
    <property type="entry name" value="WAT1-RELATED PROTEIN"/>
    <property type="match status" value="1"/>
</dbReference>
<sequence length="383" mass="42376">MTLVKFHELWKPVLVMIIVNLALAFVNIFLKKVLNEGLDYLTILTYRQAISAIFLAPIACFYERKRKLEGHIICLLFLSALVGVTLTQYLYLIGLEYTSATFSCAFLNTVPVFTFILALPLGIEKVNIKSLSSKAKVLGTFVCIGGALLLILYKGMPLINRQQEHIADKGTATPSASKLKKWIIGSLLLTAGCLLWSSWFLIQARISKKYPCQYSSTAILSFFAAIQSAILTLLIDRNNAKWILKGKLEILTVVYSGLVGSGLCYVAMSWCVKQRGPVFTSAFTPLLQVFVAVLDFSILHEEIYLGSVAGSVLVISGTYILLWGKSKEEEKCAGKDAQENHEDEECMNNLEASPNVPSKLRPNGEQGFTELQVKQLGITVTRS</sequence>
<dbReference type="Pfam" id="PF00892">
    <property type="entry name" value="EamA"/>
    <property type="match status" value="2"/>
</dbReference>
<feature type="domain" description="EamA" evidence="8">
    <location>
        <begin position="184"/>
        <end position="322"/>
    </location>
</feature>
<reference evidence="9 10" key="1">
    <citation type="journal article" date="2012" name="Nat. Biotechnol.">
        <title>Draft genome sequence of pigeonpea (Cajanus cajan), an orphan legume crop of resource-poor farmers.</title>
        <authorList>
            <person name="Varshney R.K."/>
            <person name="Chen W."/>
            <person name="Li Y."/>
            <person name="Bharti A.K."/>
            <person name="Saxena R.K."/>
            <person name="Schlueter J.A."/>
            <person name="Donoghue M.T."/>
            <person name="Azam S."/>
            <person name="Fan G."/>
            <person name="Whaley A.M."/>
            <person name="Farmer A.D."/>
            <person name="Sheridan J."/>
            <person name="Iwata A."/>
            <person name="Tuteja R."/>
            <person name="Penmetsa R.V."/>
            <person name="Wu W."/>
            <person name="Upadhyaya H.D."/>
            <person name="Yang S.P."/>
            <person name="Shah T."/>
            <person name="Saxena K.B."/>
            <person name="Michael T."/>
            <person name="McCombie W.R."/>
            <person name="Yang B."/>
            <person name="Zhang G."/>
            <person name="Yang H."/>
            <person name="Wang J."/>
            <person name="Spillane C."/>
            <person name="Cook D.R."/>
            <person name="May G.D."/>
            <person name="Xu X."/>
            <person name="Jackson S.A."/>
        </authorList>
    </citation>
    <scope>NUCLEOTIDE SEQUENCE [LARGE SCALE GENOMIC DNA]</scope>
    <source>
        <strain evidence="10">cv. Asha</strain>
    </source>
</reference>
<dbReference type="AlphaFoldDB" id="A0A151TEH1"/>
<keyword evidence="3 6" id="KW-0812">Transmembrane</keyword>
<keyword evidence="10" id="KW-1185">Reference proteome</keyword>